<protein>
    <submittedName>
        <fullName evidence="5">DNA recombination protein RmuC</fullName>
    </submittedName>
</protein>
<dbReference type="PANTHER" id="PTHR30563">
    <property type="entry name" value="DNA RECOMBINATION PROTEIN RMUC"/>
    <property type="match status" value="1"/>
</dbReference>
<evidence type="ECO:0000256" key="3">
    <source>
        <dbReference type="ARBA" id="ARBA00023054"/>
    </source>
</evidence>
<gene>
    <name evidence="5" type="primary">rmuC</name>
    <name evidence="5" type="ORF">IAC54_07335</name>
</gene>
<accession>A0A9D9E559</accession>
<dbReference type="PANTHER" id="PTHR30563:SF0">
    <property type="entry name" value="DNA RECOMBINATION PROTEIN RMUC"/>
    <property type="match status" value="1"/>
</dbReference>
<organism evidence="5 6">
    <name type="scientific">Candidatus Caccoplasma merdipullorum</name>
    <dbReference type="NCBI Taxonomy" id="2840718"/>
    <lineage>
        <taxon>Bacteria</taxon>
        <taxon>Pseudomonadati</taxon>
        <taxon>Bacteroidota</taxon>
        <taxon>Bacteroidia</taxon>
        <taxon>Bacteroidales</taxon>
        <taxon>Bacteroidaceae</taxon>
        <taxon>Bacteroidaceae incertae sedis</taxon>
        <taxon>Candidatus Caccoplasma</taxon>
    </lineage>
</organism>
<dbReference type="GO" id="GO:0006310">
    <property type="term" value="P:DNA recombination"/>
    <property type="evidence" value="ECO:0007669"/>
    <property type="project" value="UniProtKB-KW"/>
</dbReference>
<evidence type="ECO:0000256" key="1">
    <source>
        <dbReference type="ARBA" id="ARBA00003416"/>
    </source>
</evidence>
<name>A0A9D9E559_9BACT</name>
<evidence type="ECO:0000313" key="6">
    <source>
        <dbReference type="Proteomes" id="UP000823636"/>
    </source>
</evidence>
<evidence type="ECO:0000256" key="4">
    <source>
        <dbReference type="ARBA" id="ARBA00023172"/>
    </source>
</evidence>
<dbReference type="EMBL" id="JADIMW010000077">
    <property type="protein sequence ID" value="MBO8438690.1"/>
    <property type="molecule type" value="Genomic_DNA"/>
</dbReference>
<proteinExistence type="inferred from homology"/>
<dbReference type="AlphaFoldDB" id="A0A9D9E559"/>
<evidence type="ECO:0000313" key="5">
    <source>
        <dbReference type="EMBL" id="MBO8438690.1"/>
    </source>
</evidence>
<comment type="similarity">
    <text evidence="2">Belongs to the RmuC family.</text>
</comment>
<reference evidence="5" key="2">
    <citation type="journal article" date="2021" name="PeerJ">
        <title>Extensive microbial diversity within the chicken gut microbiome revealed by metagenomics and culture.</title>
        <authorList>
            <person name="Gilroy R."/>
            <person name="Ravi A."/>
            <person name="Getino M."/>
            <person name="Pursley I."/>
            <person name="Horton D.L."/>
            <person name="Alikhan N.F."/>
            <person name="Baker D."/>
            <person name="Gharbi K."/>
            <person name="Hall N."/>
            <person name="Watson M."/>
            <person name="Adriaenssens E.M."/>
            <person name="Foster-Nyarko E."/>
            <person name="Jarju S."/>
            <person name="Secka A."/>
            <person name="Antonio M."/>
            <person name="Oren A."/>
            <person name="Chaudhuri R.R."/>
            <person name="La Ragione R."/>
            <person name="Hildebrand F."/>
            <person name="Pallen M.J."/>
        </authorList>
    </citation>
    <scope>NUCLEOTIDE SEQUENCE</scope>
    <source>
        <strain evidence="5">G3-4614</strain>
    </source>
</reference>
<dbReference type="Pfam" id="PF02646">
    <property type="entry name" value="RmuC"/>
    <property type="match status" value="1"/>
</dbReference>
<dbReference type="Proteomes" id="UP000823636">
    <property type="component" value="Unassembled WGS sequence"/>
</dbReference>
<evidence type="ECO:0000256" key="2">
    <source>
        <dbReference type="ARBA" id="ARBA00009840"/>
    </source>
</evidence>
<reference evidence="5" key="1">
    <citation type="submission" date="2020-10" db="EMBL/GenBank/DDBJ databases">
        <authorList>
            <person name="Gilroy R."/>
        </authorList>
    </citation>
    <scope>NUCLEOTIDE SEQUENCE</scope>
    <source>
        <strain evidence="5">G3-4614</strain>
    </source>
</reference>
<dbReference type="InterPro" id="IPR003798">
    <property type="entry name" value="DNA_recombination_RmuC"/>
</dbReference>
<comment type="caution">
    <text evidence="5">The sequence shown here is derived from an EMBL/GenBank/DDBJ whole genome shotgun (WGS) entry which is preliminary data.</text>
</comment>
<keyword evidence="3" id="KW-0175">Coiled coil</keyword>
<comment type="function">
    <text evidence="1">Involved in DNA recombination.</text>
</comment>
<sequence length="436" mass="49114">MELAIGIIIGLAIGISLSFLLVRGRDALIAVKDKENGRLADELSAVTAKLADITEKYNTAIAENYASKAVAEAKEAQFREQEKQFAAQLEIVKGEFRELSAELLKSKSLELGEQNKQQLSPLIDSLKEQMTKVEAGIKEARDKGVEQKASLDAVIRSMMERTMEIGNEANKLAEALRGKNKTQGIYGELILGDILKRSGLKEGEQFICQDMIRDRMGRPVRNEDTNRKMIPDVIVKYPGKDLIIDSKVSLTAYADWCNAETDDERKMALRQHIASIKSHLKELTDKNYAAYRKEAERSTLDYCVMFIPNEGAFQLMREAEPSLWYEAYSNKIIITSELSLFSLLKMIENFWIQVEQQKNMDDIVKAAENMLARVGEFYKIVTDLEEQFAKVQGKFADAKKKLHDGRQSIAVSARQLVKLGVKPDQSKPLPLPDGEE</sequence>
<keyword evidence="4" id="KW-0233">DNA recombination</keyword>